<evidence type="ECO:0000256" key="5">
    <source>
        <dbReference type="ARBA" id="ARBA00023004"/>
    </source>
</evidence>
<dbReference type="GO" id="GO:0016712">
    <property type="term" value="F:oxidoreductase activity, acting on paired donors, with incorporation or reduction of molecular oxygen, reduced flavin or flavoprotein as one donor, and incorporation of one atom of oxygen"/>
    <property type="evidence" value="ECO:0007669"/>
    <property type="project" value="TreeGrafter"/>
</dbReference>
<evidence type="ECO:0000256" key="3">
    <source>
        <dbReference type="ARBA" id="ARBA00022723"/>
    </source>
</evidence>
<evidence type="ECO:0008006" key="12">
    <source>
        <dbReference type="Google" id="ProtNLM"/>
    </source>
</evidence>
<dbReference type="OrthoDB" id="2789670at2759"/>
<dbReference type="Proteomes" id="UP000298663">
    <property type="component" value="Unassembled WGS sequence"/>
</dbReference>
<comment type="caution">
    <text evidence="10">The sequence shown here is derived from an EMBL/GenBank/DDBJ whole genome shotgun (WGS) entry which is preliminary data.</text>
</comment>
<name>A0A4U5LUD8_STECR</name>
<keyword evidence="3 7" id="KW-0479">Metal-binding</keyword>
<evidence type="ECO:0000313" key="11">
    <source>
        <dbReference type="Proteomes" id="UP000298663"/>
    </source>
</evidence>
<dbReference type="SUPFAM" id="SSF48264">
    <property type="entry name" value="Cytochrome P450"/>
    <property type="match status" value="1"/>
</dbReference>
<keyword evidence="6 8" id="KW-0503">Monooxygenase</keyword>
<dbReference type="GO" id="GO:0005506">
    <property type="term" value="F:iron ion binding"/>
    <property type="evidence" value="ECO:0007669"/>
    <property type="project" value="InterPro"/>
</dbReference>
<dbReference type="Pfam" id="PF00067">
    <property type="entry name" value="p450"/>
    <property type="match status" value="1"/>
</dbReference>
<dbReference type="FunFam" id="1.10.630.10:FF:000036">
    <property type="entry name" value="CYtochrome P450 family"/>
    <property type="match status" value="1"/>
</dbReference>
<gene>
    <name evidence="10" type="ORF">L596_029351</name>
</gene>
<dbReference type="InterPro" id="IPR050182">
    <property type="entry name" value="Cytochrome_P450_fam2"/>
</dbReference>
<dbReference type="PROSITE" id="PS00086">
    <property type="entry name" value="CYTOCHROME_P450"/>
    <property type="match status" value="1"/>
</dbReference>
<sequence>MLPIYVLLVFVALVFWILKRPAKGLPPGPTPMPILGNGHQFIRGILQGKTNVDIMREWAKIYGNVYTIWLGPLPVIQICDYETSMDAFVKNGEAHAGRPDMFMSTMIRNGYMGIVQNEGPDWQDQRRFSLHTLRNFGFGRNVMQVKIMDEANYRFGVLDKQIDVAKDGKVIMDPAPFFDLLIGSIVNKLLAGYRYDEVLGILISLLISSVQSNIDEFRTFKHYLDTAMDIITPFDNIFLNKYTYKLPLFKQRWNKVAQPQLFIIAYMKKQIDSRLAAIASGQHVVDLDSDGDDYIDAYLMEMEKRKQKGQELGLFCLENLAVNLSDLWMAGMETTISTILWTFLYMLNDPKIQEKASKEISSVTQGNRDVELQDKPLLPYINALVTESLRCGNIISFNVLHKTTTKTVVGDYLLPEGTIITNQLSVIMTDDDNFGDSAKFNPGRFLADKSAERQVIAFGVGKRSCIGESLARAELFLILANFLQRFKVSPADGRNPPSMEQLNPGGVVKRVRPYQMAVEKMKYQ</sequence>
<organism evidence="10 11">
    <name type="scientific">Steinernema carpocapsae</name>
    <name type="common">Entomopathogenic nematode</name>
    <dbReference type="NCBI Taxonomy" id="34508"/>
    <lineage>
        <taxon>Eukaryota</taxon>
        <taxon>Metazoa</taxon>
        <taxon>Ecdysozoa</taxon>
        <taxon>Nematoda</taxon>
        <taxon>Chromadorea</taxon>
        <taxon>Rhabditida</taxon>
        <taxon>Tylenchina</taxon>
        <taxon>Panagrolaimomorpha</taxon>
        <taxon>Strongyloidoidea</taxon>
        <taxon>Steinernematidae</taxon>
        <taxon>Steinernema</taxon>
    </lineage>
</organism>
<dbReference type="GO" id="GO:0005737">
    <property type="term" value="C:cytoplasm"/>
    <property type="evidence" value="ECO:0007669"/>
    <property type="project" value="TreeGrafter"/>
</dbReference>
<protein>
    <recommendedName>
        <fullName evidence="12">Cytochrome P450</fullName>
    </recommendedName>
</protein>
<dbReference type="InterPro" id="IPR002401">
    <property type="entry name" value="Cyt_P450_E_grp-I"/>
</dbReference>
<keyword evidence="7 8" id="KW-0349">Heme</keyword>
<evidence type="ECO:0000256" key="4">
    <source>
        <dbReference type="ARBA" id="ARBA00023002"/>
    </source>
</evidence>
<evidence type="ECO:0000256" key="6">
    <source>
        <dbReference type="ARBA" id="ARBA00023033"/>
    </source>
</evidence>
<keyword evidence="9" id="KW-0732">Signal</keyword>
<dbReference type="InterPro" id="IPR017972">
    <property type="entry name" value="Cyt_P450_CS"/>
</dbReference>
<reference evidence="10 11" key="2">
    <citation type="journal article" date="2019" name="G3 (Bethesda)">
        <title>Hybrid Assembly of the Genome of the Entomopathogenic Nematode Steinernema carpocapsae Identifies the X-Chromosome.</title>
        <authorList>
            <person name="Serra L."/>
            <person name="Macchietto M."/>
            <person name="Macias-Munoz A."/>
            <person name="McGill C.J."/>
            <person name="Rodriguez I.M."/>
            <person name="Rodriguez B."/>
            <person name="Murad R."/>
            <person name="Mortazavi A."/>
        </authorList>
    </citation>
    <scope>NUCLEOTIDE SEQUENCE [LARGE SCALE GENOMIC DNA]</scope>
    <source>
        <strain evidence="10 11">ALL</strain>
    </source>
</reference>
<feature type="chain" id="PRO_5020589057" description="Cytochrome P450" evidence="9">
    <location>
        <begin position="25"/>
        <end position="524"/>
    </location>
</feature>
<dbReference type="InterPro" id="IPR001128">
    <property type="entry name" value="Cyt_P450"/>
</dbReference>
<dbReference type="CDD" id="cd20617">
    <property type="entry name" value="CYP1_2-like"/>
    <property type="match status" value="1"/>
</dbReference>
<evidence type="ECO:0000256" key="7">
    <source>
        <dbReference type="PIRSR" id="PIRSR602401-1"/>
    </source>
</evidence>
<dbReference type="AlphaFoldDB" id="A0A4U5LUD8"/>
<reference evidence="10 11" key="1">
    <citation type="journal article" date="2015" name="Genome Biol.">
        <title>Comparative genomics of Steinernema reveals deeply conserved gene regulatory networks.</title>
        <authorList>
            <person name="Dillman A.R."/>
            <person name="Macchietto M."/>
            <person name="Porter C.F."/>
            <person name="Rogers A."/>
            <person name="Williams B."/>
            <person name="Antoshechkin I."/>
            <person name="Lee M.M."/>
            <person name="Goodwin Z."/>
            <person name="Lu X."/>
            <person name="Lewis E.E."/>
            <person name="Goodrich-Blair H."/>
            <person name="Stock S.P."/>
            <person name="Adams B.J."/>
            <person name="Sternberg P.W."/>
            <person name="Mortazavi A."/>
        </authorList>
    </citation>
    <scope>NUCLEOTIDE SEQUENCE [LARGE SCALE GENOMIC DNA]</scope>
    <source>
        <strain evidence="10 11">ALL</strain>
    </source>
</reference>
<dbReference type="InterPro" id="IPR036396">
    <property type="entry name" value="Cyt_P450_sf"/>
</dbReference>
<comment type="cofactor">
    <cofactor evidence="1 7">
        <name>heme</name>
        <dbReference type="ChEBI" id="CHEBI:30413"/>
    </cofactor>
</comment>
<dbReference type="Gene3D" id="1.10.630.10">
    <property type="entry name" value="Cytochrome P450"/>
    <property type="match status" value="1"/>
</dbReference>
<dbReference type="GO" id="GO:0006082">
    <property type="term" value="P:organic acid metabolic process"/>
    <property type="evidence" value="ECO:0007669"/>
    <property type="project" value="TreeGrafter"/>
</dbReference>
<evidence type="ECO:0000256" key="9">
    <source>
        <dbReference type="SAM" id="SignalP"/>
    </source>
</evidence>
<dbReference type="STRING" id="34508.A0A4U5LUD8"/>
<evidence type="ECO:0000313" key="10">
    <source>
        <dbReference type="EMBL" id="TKR59719.1"/>
    </source>
</evidence>
<keyword evidence="4 8" id="KW-0560">Oxidoreductase</keyword>
<dbReference type="GO" id="GO:0006805">
    <property type="term" value="P:xenobiotic metabolic process"/>
    <property type="evidence" value="ECO:0007669"/>
    <property type="project" value="TreeGrafter"/>
</dbReference>
<evidence type="ECO:0000256" key="2">
    <source>
        <dbReference type="ARBA" id="ARBA00010617"/>
    </source>
</evidence>
<evidence type="ECO:0000256" key="1">
    <source>
        <dbReference type="ARBA" id="ARBA00001971"/>
    </source>
</evidence>
<dbReference type="EMBL" id="AZBU02000012">
    <property type="protein sequence ID" value="TKR59719.1"/>
    <property type="molecule type" value="Genomic_DNA"/>
</dbReference>
<feature type="signal peptide" evidence="9">
    <location>
        <begin position="1"/>
        <end position="24"/>
    </location>
</feature>
<accession>A0A4U5LUD8</accession>
<proteinExistence type="inferred from homology"/>
<dbReference type="PRINTS" id="PR00463">
    <property type="entry name" value="EP450I"/>
</dbReference>
<evidence type="ECO:0000256" key="8">
    <source>
        <dbReference type="RuleBase" id="RU000461"/>
    </source>
</evidence>
<dbReference type="PANTHER" id="PTHR24300:SF375">
    <property type="entry name" value="CYTOCHROME P450 FAMILY"/>
    <property type="match status" value="1"/>
</dbReference>
<dbReference type="PRINTS" id="PR00385">
    <property type="entry name" value="P450"/>
</dbReference>
<keyword evidence="11" id="KW-1185">Reference proteome</keyword>
<dbReference type="PANTHER" id="PTHR24300">
    <property type="entry name" value="CYTOCHROME P450 508A4-RELATED"/>
    <property type="match status" value="1"/>
</dbReference>
<keyword evidence="5 7" id="KW-0408">Iron</keyword>
<comment type="similarity">
    <text evidence="2 8">Belongs to the cytochrome P450 family.</text>
</comment>
<dbReference type="GO" id="GO:0020037">
    <property type="term" value="F:heme binding"/>
    <property type="evidence" value="ECO:0007669"/>
    <property type="project" value="InterPro"/>
</dbReference>
<feature type="binding site" description="axial binding residue" evidence="7">
    <location>
        <position position="465"/>
    </location>
    <ligand>
        <name>heme</name>
        <dbReference type="ChEBI" id="CHEBI:30413"/>
    </ligand>
    <ligandPart>
        <name>Fe</name>
        <dbReference type="ChEBI" id="CHEBI:18248"/>
    </ligandPart>
</feature>